<accession>A0A284QS60</accession>
<dbReference type="PANTHER" id="PTHR48104:SF30">
    <property type="entry name" value="METACASPASE-1"/>
    <property type="match status" value="1"/>
</dbReference>
<dbReference type="AlphaFoldDB" id="A0A284QS60"/>
<dbReference type="GO" id="GO:0004197">
    <property type="term" value="F:cysteine-type endopeptidase activity"/>
    <property type="evidence" value="ECO:0007669"/>
    <property type="project" value="InterPro"/>
</dbReference>
<gene>
    <name evidence="3" type="ORF">ARMOST_02607</name>
</gene>
<sequence>MFPDIVLPEGHCGPQRGHMARGFSGPVSTDTELEQIAEQVRLLKESEREIAQRLGISGEPEDMDEVEVFFRAKALRNGDDLAILGRLHSLRLQYSRAQPNLPVELNVYPSPSSPPYHVDGSRFYAVLIGINKYTSYPLDGCVSDVRLMEHYLTEDLGVPRERIQLFLGSEEHMSPADTMNPSRTHIIDALLSIIHNPEILYGDNIIIYYSGHGSCYPFEEKDDNIRYTEHIEALCPIDRDTIDDDGQPVPDISDREFNTILTQISRAKGHRITVILDCCHSGSASRNLPEPGARKTPPTMAATLEDMLLTGDKNLRDYPGYQSILSRDWCPDVDSHVVLAACKVYQFAKVKEVEGKAGEAGYIGIFTDSLVRVLRSGYLKKETAYADLVHCFDKTSHQTPVVAGTHKDAHIWYQD</sequence>
<dbReference type="OrthoDB" id="3223806at2759"/>
<dbReference type="EMBL" id="FUEG01000002">
    <property type="protein sequence ID" value="SJK99314.1"/>
    <property type="molecule type" value="Genomic_DNA"/>
</dbReference>
<protein>
    <recommendedName>
        <fullName evidence="2">Peptidase C14 caspase domain-containing protein</fullName>
    </recommendedName>
</protein>
<evidence type="ECO:0000256" key="1">
    <source>
        <dbReference type="ARBA" id="ARBA00009005"/>
    </source>
</evidence>
<keyword evidence="4" id="KW-1185">Reference proteome</keyword>
<name>A0A284QS60_ARMOS</name>
<reference evidence="4" key="1">
    <citation type="journal article" date="2017" name="Nat. Ecol. Evol.">
        <title>Genome expansion and lineage-specific genetic innovations in the forest pathogenic fungi Armillaria.</title>
        <authorList>
            <person name="Sipos G."/>
            <person name="Prasanna A.N."/>
            <person name="Walter M.C."/>
            <person name="O'Connor E."/>
            <person name="Balint B."/>
            <person name="Krizsan K."/>
            <person name="Kiss B."/>
            <person name="Hess J."/>
            <person name="Varga T."/>
            <person name="Slot J."/>
            <person name="Riley R."/>
            <person name="Boka B."/>
            <person name="Rigling D."/>
            <person name="Barry K."/>
            <person name="Lee J."/>
            <person name="Mihaltcheva S."/>
            <person name="LaButti K."/>
            <person name="Lipzen A."/>
            <person name="Waldron R."/>
            <person name="Moloney N.M."/>
            <person name="Sperisen C."/>
            <person name="Kredics L."/>
            <person name="Vagvoelgyi C."/>
            <person name="Patrignani A."/>
            <person name="Fitzpatrick D."/>
            <person name="Nagy I."/>
            <person name="Doyle S."/>
            <person name="Anderson J.B."/>
            <person name="Grigoriev I.V."/>
            <person name="Gueldener U."/>
            <person name="Muensterkoetter M."/>
            <person name="Nagy L.G."/>
        </authorList>
    </citation>
    <scope>NUCLEOTIDE SEQUENCE [LARGE SCALE GENOMIC DNA]</scope>
    <source>
        <strain evidence="4">C18/9</strain>
    </source>
</reference>
<dbReference type="InterPro" id="IPR011600">
    <property type="entry name" value="Pept_C14_caspase"/>
</dbReference>
<evidence type="ECO:0000259" key="2">
    <source>
        <dbReference type="Pfam" id="PF00656"/>
    </source>
</evidence>
<dbReference type="Pfam" id="PF00656">
    <property type="entry name" value="Peptidase_C14"/>
    <property type="match status" value="1"/>
</dbReference>
<dbReference type="STRING" id="47428.A0A284QS60"/>
<comment type="similarity">
    <text evidence="1">Belongs to the peptidase C14B family.</text>
</comment>
<dbReference type="OMA" id="IRYTEHI"/>
<proteinExistence type="inferred from homology"/>
<dbReference type="GO" id="GO:0006508">
    <property type="term" value="P:proteolysis"/>
    <property type="evidence" value="ECO:0007669"/>
    <property type="project" value="InterPro"/>
</dbReference>
<dbReference type="GO" id="GO:0005737">
    <property type="term" value="C:cytoplasm"/>
    <property type="evidence" value="ECO:0007669"/>
    <property type="project" value="TreeGrafter"/>
</dbReference>
<feature type="domain" description="Peptidase C14 caspase" evidence="2">
    <location>
        <begin position="124"/>
        <end position="378"/>
    </location>
</feature>
<dbReference type="PANTHER" id="PTHR48104">
    <property type="entry name" value="METACASPASE-4"/>
    <property type="match status" value="1"/>
</dbReference>
<organism evidence="3 4">
    <name type="scientific">Armillaria ostoyae</name>
    <name type="common">Armillaria root rot fungus</name>
    <dbReference type="NCBI Taxonomy" id="47428"/>
    <lineage>
        <taxon>Eukaryota</taxon>
        <taxon>Fungi</taxon>
        <taxon>Dikarya</taxon>
        <taxon>Basidiomycota</taxon>
        <taxon>Agaricomycotina</taxon>
        <taxon>Agaricomycetes</taxon>
        <taxon>Agaricomycetidae</taxon>
        <taxon>Agaricales</taxon>
        <taxon>Marasmiineae</taxon>
        <taxon>Physalacriaceae</taxon>
        <taxon>Armillaria</taxon>
    </lineage>
</organism>
<evidence type="ECO:0000313" key="4">
    <source>
        <dbReference type="Proteomes" id="UP000219338"/>
    </source>
</evidence>
<dbReference type="Proteomes" id="UP000219338">
    <property type="component" value="Unassembled WGS sequence"/>
</dbReference>
<dbReference type="Gene3D" id="3.40.50.1460">
    <property type="match status" value="1"/>
</dbReference>
<evidence type="ECO:0000313" key="3">
    <source>
        <dbReference type="EMBL" id="SJK99314.1"/>
    </source>
</evidence>
<dbReference type="InterPro" id="IPR050452">
    <property type="entry name" value="Metacaspase"/>
</dbReference>